<dbReference type="AlphaFoldDB" id="A0A8S9PCM7"/>
<evidence type="ECO:0000313" key="2">
    <source>
        <dbReference type="EMBL" id="KAF3513886.1"/>
    </source>
</evidence>
<proteinExistence type="predicted"/>
<protein>
    <submittedName>
        <fullName evidence="2">Uncharacterized protein</fullName>
    </submittedName>
</protein>
<sequence>MTERNPGGENLAINSIMSSVNFSSDTRARITKQRGIPTRCNRGEAASLFTSKTVKIQEDYLFLVQWDLRSTKPTCSNGLISQLLRKLKTSMNWLTCYSLTISQFQNSMVACETMLKRQESRIEEIELRFIKALFVFCLVIVFMYLTYA</sequence>
<dbReference type="EMBL" id="QGKX02001521">
    <property type="protein sequence ID" value="KAF3513886.1"/>
    <property type="molecule type" value="Genomic_DNA"/>
</dbReference>
<name>A0A8S9PCM7_BRACR</name>
<evidence type="ECO:0000256" key="1">
    <source>
        <dbReference type="SAM" id="Phobius"/>
    </source>
</evidence>
<comment type="caution">
    <text evidence="2">The sequence shown here is derived from an EMBL/GenBank/DDBJ whole genome shotgun (WGS) entry which is preliminary data.</text>
</comment>
<accession>A0A8S9PCM7</accession>
<organism evidence="2 3">
    <name type="scientific">Brassica cretica</name>
    <name type="common">Mustard</name>
    <dbReference type="NCBI Taxonomy" id="69181"/>
    <lineage>
        <taxon>Eukaryota</taxon>
        <taxon>Viridiplantae</taxon>
        <taxon>Streptophyta</taxon>
        <taxon>Embryophyta</taxon>
        <taxon>Tracheophyta</taxon>
        <taxon>Spermatophyta</taxon>
        <taxon>Magnoliopsida</taxon>
        <taxon>eudicotyledons</taxon>
        <taxon>Gunneridae</taxon>
        <taxon>Pentapetalae</taxon>
        <taxon>rosids</taxon>
        <taxon>malvids</taxon>
        <taxon>Brassicales</taxon>
        <taxon>Brassicaceae</taxon>
        <taxon>Brassiceae</taxon>
        <taxon>Brassica</taxon>
    </lineage>
</organism>
<keyword evidence="1" id="KW-1133">Transmembrane helix</keyword>
<dbReference type="Proteomes" id="UP000712600">
    <property type="component" value="Unassembled WGS sequence"/>
</dbReference>
<keyword evidence="1" id="KW-0472">Membrane</keyword>
<evidence type="ECO:0000313" key="3">
    <source>
        <dbReference type="Proteomes" id="UP000712600"/>
    </source>
</evidence>
<gene>
    <name evidence="2" type="ORF">F2Q69_00007261</name>
</gene>
<reference evidence="2" key="1">
    <citation type="submission" date="2019-12" db="EMBL/GenBank/DDBJ databases">
        <title>Genome sequencing and annotation of Brassica cretica.</title>
        <authorList>
            <person name="Studholme D.J."/>
            <person name="Sarris P."/>
        </authorList>
    </citation>
    <scope>NUCLEOTIDE SEQUENCE</scope>
    <source>
        <strain evidence="2">PFS-109/04</strain>
        <tissue evidence="2">Leaf</tissue>
    </source>
</reference>
<keyword evidence="1" id="KW-0812">Transmembrane</keyword>
<feature type="transmembrane region" description="Helical" evidence="1">
    <location>
        <begin position="129"/>
        <end position="147"/>
    </location>
</feature>